<keyword evidence="1" id="KW-0812">Transmembrane</keyword>
<sequence length="61" mass="6961">MAGIFKINAVAVLGVIILTWDFINVLPEEVPRGEFYWNDMNAYPESPELSLKSQSLSLNRY</sequence>
<keyword evidence="1" id="KW-1133">Transmembrane helix</keyword>
<dbReference type="EMBL" id="OD000952">
    <property type="protein sequence ID" value="CAD7399999.1"/>
    <property type="molecule type" value="Genomic_DNA"/>
</dbReference>
<feature type="transmembrane region" description="Helical" evidence="1">
    <location>
        <begin position="7"/>
        <end position="26"/>
    </location>
</feature>
<dbReference type="AlphaFoldDB" id="A0A7R9CQC1"/>
<reference evidence="2" key="1">
    <citation type="submission" date="2020-11" db="EMBL/GenBank/DDBJ databases">
        <authorList>
            <person name="Tran Van P."/>
        </authorList>
    </citation>
    <scope>NUCLEOTIDE SEQUENCE</scope>
</reference>
<protein>
    <submittedName>
        <fullName evidence="2">Uncharacterized protein</fullName>
    </submittedName>
</protein>
<name>A0A7R9CQC1_TIMPO</name>
<gene>
    <name evidence="2" type="ORF">TPSB3V08_LOCUS2409</name>
</gene>
<keyword evidence="1" id="KW-0472">Membrane</keyword>
<evidence type="ECO:0000313" key="2">
    <source>
        <dbReference type="EMBL" id="CAD7399999.1"/>
    </source>
</evidence>
<accession>A0A7R9CQC1</accession>
<evidence type="ECO:0000256" key="1">
    <source>
        <dbReference type="SAM" id="Phobius"/>
    </source>
</evidence>
<organism evidence="2">
    <name type="scientific">Timema poppense</name>
    <name type="common">Walking stick</name>
    <dbReference type="NCBI Taxonomy" id="170557"/>
    <lineage>
        <taxon>Eukaryota</taxon>
        <taxon>Metazoa</taxon>
        <taxon>Ecdysozoa</taxon>
        <taxon>Arthropoda</taxon>
        <taxon>Hexapoda</taxon>
        <taxon>Insecta</taxon>
        <taxon>Pterygota</taxon>
        <taxon>Neoptera</taxon>
        <taxon>Polyneoptera</taxon>
        <taxon>Phasmatodea</taxon>
        <taxon>Timematodea</taxon>
        <taxon>Timematoidea</taxon>
        <taxon>Timematidae</taxon>
        <taxon>Timema</taxon>
    </lineage>
</organism>
<proteinExistence type="predicted"/>